<evidence type="ECO:0000313" key="2">
    <source>
        <dbReference type="Proteomes" id="UP000006319"/>
    </source>
</evidence>
<proteinExistence type="predicted"/>
<dbReference type="GeneID" id="14695952"/>
<dbReference type="Proteomes" id="UP000006319">
    <property type="component" value="Unassembled WGS sequence"/>
</dbReference>
<dbReference type="PhylomeDB" id="K6UZJ4"/>
<dbReference type="InterPro" id="IPR008780">
    <property type="entry name" value="Plasmodium_Vir"/>
</dbReference>
<protein>
    <submittedName>
        <fullName evidence="1">CYIR protein</fullName>
    </submittedName>
</protein>
<keyword evidence="2" id="KW-1185">Reference proteome</keyword>
<evidence type="ECO:0000313" key="1">
    <source>
        <dbReference type="EMBL" id="GAB69409.1"/>
    </source>
</evidence>
<gene>
    <name evidence="1" type="ORF">PCYB_001570</name>
</gene>
<sequence length="164" mass="18647">MALSDANKSEIHLPDLPSYKKYTELDNVVINKYSNKYCIKSLGSTDEVDKKFCNKIAKNLSTLKNENDKRKLIYDCYYFNHWLYDNIGKKYYKGKAKGKKVHVSENLLNFVSAANSERILIPSGNGNIYGNRKDGNKIKTCTIILKITKILNATILISLSAKNV</sequence>
<accession>K6UZJ4</accession>
<name>K6UZJ4_PLACD</name>
<dbReference type="AlphaFoldDB" id="K6UZJ4"/>
<dbReference type="EMBL" id="DF157132">
    <property type="protein sequence ID" value="GAB69409.1"/>
    <property type="molecule type" value="Genomic_DNA"/>
</dbReference>
<dbReference type="Pfam" id="PF05795">
    <property type="entry name" value="Plasmodium_Vir"/>
    <property type="match status" value="1"/>
</dbReference>
<reference evidence="1 2" key="1">
    <citation type="journal article" date="2012" name="Nat. Genet.">
        <title>Plasmodium cynomolgi genome sequences provide insight into Plasmodium vivax and the monkey malaria clade.</title>
        <authorList>
            <person name="Tachibana S."/>
            <person name="Sullivan S.A."/>
            <person name="Kawai S."/>
            <person name="Nakamura S."/>
            <person name="Kim H.R."/>
            <person name="Goto N."/>
            <person name="Arisue N."/>
            <person name="Palacpac N.M.Q."/>
            <person name="Honma H."/>
            <person name="Yagi M."/>
            <person name="Tougan T."/>
            <person name="Katakai Y."/>
            <person name="Kaneko O."/>
            <person name="Mita T."/>
            <person name="Kita K."/>
            <person name="Yasutomi Y."/>
            <person name="Sutton P.L."/>
            <person name="Shakhbatyan R."/>
            <person name="Horii T."/>
            <person name="Yasunaga T."/>
            <person name="Barnwell J.W."/>
            <person name="Escalante A.A."/>
            <person name="Carlton J.M."/>
            <person name="Tanabe K."/>
        </authorList>
    </citation>
    <scope>NUCLEOTIDE SEQUENCE [LARGE SCALE GENOMIC DNA]</scope>
    <source>
        <strain evidence="1 2">B</strain>
    </source>
</reference>
<dbReference type="KEGG" id="pcy:PCYB_001570"/>
<dbReference type="OrthoDB" id="10385562at2759"/>
<dbReference type="RefSeq" id="XP_004227627.1">
    <property type="nucleotide sequence ID" value="XM_004227579.1"/>
</dbReference>
<organism evidence="1 2">
    <name type="scientific">Plasmodium cynomolgi (strain B)</name>
    <dbReference type="NCBI Taxonomy" id="1120755"/>
    <lineage>
        <taxon>Eukaryota</taxon>
        <taxon>Sar</taxon>
        <taxon>Alveolata</taxon>
        <taxon>Apicomplexa</taxon>
        <taxon>Aconoidasida</taxon>
        <taxon>Haemosporida</taxon>
        <taxon>Plasmodiidae</taxon>
        <taxon>Plasmodium</taxon>
        <taxon>Plasmodium (Plasmodium)</taxon>
    </lineage>
</organism>
<dbReference type="VEuPathDB" id="PlasmoDB:PCYB_001570"/>